<protein>
    <submittedName>
        <fullName evidence="1">Uncharacterized protein</fullName>
    </submittedName>
</protein>
<keyword evidence="2" id="KW-1185">Reference proteome</keyword>
<name>A0ACC0X2A5_9ROSI</name>
<gene>
    <name evidence="1" type="ORF">Pint_30755</name>
</gene>
<evidence type="ECO:0000313" key="1">
    <source>
        <dbReference type="EMBL" id="KAJ0007768.1"/>
    </source>
</evidence>
<comment type="caution">
    <text evidence="1">The sequence shown here is derived from an EMBL/GenBank/DDBJ whole genome shotgun (WGS) entry which is preliminary data.</text>
</comment>
<reference evidence="2" key="1">
    <citation type="journal article" date="2023" name="G3 (Bethesda)">
        <title>Genome assembly and association tests identify interacting loci associated with vigor, precocity, and sex in interspecific pistachio rootstocks.</title>
        <authorList>
            <person name="Palmer W."/>
            <person name="Jacygrad E."/>
            <person name="Sagayaradj S."/>
            <person name="Cavanaugh K."/>
            <person name="Han R."/>
            <person name="Bertier L."/>
            <person name="Beede B."/>
            <person name="Kafkas S."/>
            <person name="Golino D."/>
            <person name="Preece J."/>
            <person name="Michelmore R."/>
        </authorList>
    </citation>
    <scope>NUCLEOTIDE SEQUENCE [LARGE SCALE GENOMIC DNA]</scope>
</reference>
<sequence length="406" mass="45384">MKIFLVEAPVLSSQFDVKSNIKSLDVDFEERLAAIKRSAVEQKKAEKEKEFGAIDYDAPIESEKKTIGLGTKIGVGVAVLIFGLVFALGDFLPMGSVSETEEARVVDKKLSEEEKTTLQTRLKQYEAILSVSPKDPTALEDWESDYKKLSGFPDMLIESCDHSFFYNMFSCASHLKFIQEILQGAAVTLAELGEYTRAASLLQDLGKEKPTDPDVFHLLGEVKYELKDYEGSVAAYRVSTMVSKDINFEVLRGYTNALLAAKKPDEAVQFLLAYRERLSSEKSNDLNVKADGNEEELQKVDPIQVELLLGKAYSDGGRVSDAVAVYDRLISSYPNDFRGYLAKGIILKENGSAGDAERMFIQARFFAPERAKALVDRYSKIMTALCKYICCKSSHHAFFDHLIFAR</sequence>
<accession>A0ACC0X2A5</accession>
<evidence type="ECO:0000313" key="2">
    <source>
        <dbReference type="Proteomes" id="UP001163603"/>
    </source>
</evidence>
<proteinExistence type="predicted"/>
<dbReference type="Proteomes" id="UP001163603">
    <property type="component" value="Chromosome 15"/>
</dbReference>
<organism evidence="1 2">
    <name type="scientific">Pistacia integerrima</name>
    <dbReference type="NCBI Taxonomy" id="434235"/>
    <lineage>
        <taxon>Eukaryota</taxon>
        <taxon>Viridiplantae</taxon>
        <taxon>Streptophyta</taxon>
        <taxon>Embryophyta</taxon>
        <taxon>Tracheophyta</taxon>
        <taxon>Spermatophyta</taxon>
        <taxon>Magnoliopsida</taxon>
        <taxon>eudicotyledons</taxon>
        <taxon>Gunneridae</taxon>
        <taxon>Pentapetalae</taxon>
        <taxon>rosids</taxon>
        <taxon>malvids</taxon>
        <taxon>Sapindales</taxon>
        <taxon>Anacardiaceae</taxon>
        <taxon>Pistacia</taxon>
    </lineage>
</organism>
<dbReference type="EMBL" id="CM047750">
    <property type="protein sequence ID" value="KAJ0007768.1"/>
    <property type="molecule type" value="Genomic_DNA"/>
</dbReference>